<evidence type="ECO:0000313" key="1">
    <source>
        <dbReference type="EMBL" id="GBN73077.1"/>
    </source>
</evidence>
<sequence>MEDAEWLNEEICQDSFRKESDEDGDSNNLCSCSDPGVNSIDRKVFEELLKSDTSPVEINKAALHSVGLQADITAMKVQDKVENGSYKMDISKMISAMQTLKESLTKAEDKV</sequence>
<dbReference type="Proteomes" id="UP000499080">
    <property type="component" value="Unassembled WGS sequence"/>
</dbReference>
<name>A0A4Y2RBD5_ARAVE</name>
<dbReference type="AlphaFoldDB" id="A0A4Y2RBD5"/>
<organism evidence="1 2">
    <name type="scientific">Araneus ventricosus</name>
    <name type="common">Orbweaver spider</name>
    <name type="synonym">Epeira ventricosa</name>
    <dbReference type="NCBI Taxonomy" id="182803"/>
    <lineage>
        <taxon>Eukaryota</taxon>
        <taxon>Metazoa</taxon>
        <taxon>Ecdysozoa</taxon>
        <taxon>Arthropoda</taxon>
        <taxon>Chelicerata</taxon>
        <taxon>Arachnida</taxon>
        <taxon>Araneae</taxon>
        <taxon>Araneomorphae</taxon>
        <taxon>Entelegynae</taxon>
        <taxon>Araneoidea</taxon>
        <taxon>Araneidae</taxon>
        <taxon>Araneus</taxon>
    </lineage>
</organism>
<gene>
    <name evidence="1" type="ORF">AVEN_24692_1</name>
</gene>
<keyword evidence="2" id="KW-1185">Reference proteome</keyword>
<protein>
    <submittedName>
        <fullName evidence="1">Uncharacterized protein</fullName>
    </submittedName>
</protein>
<comment type="caution">
    <text evidence="1">The sequence shown here is derived from an EMBL/GenBank/DDBJ whole genome shotgun (WGS) entry which is preliminary data.</text>
</comment>
<accession>A0A4Y2RBD5</accession>
<evidence type="ECO:0000313" key="2">
    <source>
        <dbReference type="Proteomes" id="UP000499080"/>
    </source>
</evidence>
<proteinExistence type="predicted"/>
<dbReference type="EMBL" id="BGPR01016460">
    <property type="protein sequence ID" value="GBN73077.1"/>
    <property type="molecule type" value="Genomic_DNA"/>
</dbReference>
<reference evidence="1 2" key="1">
    <citation type="journal article" date="2019" name="Sci. Rep.">
        <title>Orb-weaving spider Araneus ventricosus genome elucidates the spidroin gene catalogue.</title>
        <authorList>
            <person name="Kono N."/>
            <person name="Nakamura H."/>
            <person name="Ohtoshi R."/>
            <person name="Moran D.A.P."/>
            <person name="Shinohara A."/>
            <person name="Yoshida Y."/>
            <person name="Fujiwara M."/>
            <person name="Mori M."/>
            <person name="Tomita M."/>
            <person name="Arakawa K."/>
        </authorList>
    </citation>
    <scope>NUCLEOTIDE SEQUENCE [LARGE SCALE GENOMIC DNA]</scope>
</reference>